<dbReference type="RefSeq" id="WP_281094610.1">
    <property type="nucleotide sequence ID" value="NZ_JARYZI010000007.1"/>
</dbReference>
<proteinExistence type="predicted"/>
<comment type="caution">
    <text evidence="1">The sequence shown here is derived from an EMBL/GenBank/DDBJ whole genome shotgun (WGS) entry which is preliminary data.</text>
</comment>
<protein>
    <submittedName>
        <fullName evidence="1">DUF4359 domain-containing protein</fullName>
    </submittedName>
</protein>
<gene>
    <name evidence="1" type="ORF">QE109_11225</name>
</gene>
<organism evidence="1 2">
    <name type="scientific">Fusibacter bizertensis</name>
    <dbReference type="NCBI Taxonomy" id="1488331"/>
    <lineage>
        <taxon>Bacteria</taxon>
        <taxon>Bacillati</taxon>
        <taxon>Bacillota</taxon>
        <taxon>Clostridia</taxon>
        <taxon>Eubacteriales</taxon>
        <taxon>Eubacteriales Family XII. Incertae Sedis</taxon>
        <taxon>Fusibacter</taxon>
    </lineage>
</organism>
<reference evidence="1 2" key="1">
    <citation type="submission" date="2023-04" db="EMBL/GenBank/DDBJ databases">
        <title>Fusibacter bizertensis strain WBS, isolated from littoral bottom sediments of the Arctic seas - biochemical and genomic analysis.</title>
        <authorList>
            <person name="Brioukhanov A.L."/>
        </authorList>
    </citation>
    <scope>NUCLEOTIDE SEQUENCE [LARGE SCALE GENOMIC DNA]</scope>
    <source>
        <strain evidence="1 2">WBS</strain>
    </source>
</reference>
<dbReference type="EMBL" id="JARYZI010000007">
    <property type="protein sequence ID" value="MDH8678724.1"/>
    <property type="molecule type" value="Genomic_DNA"/>
</dbReference>
<sequence>MKLKSFLWFMIILGMFLYATNPNKNDFKEFIDSEISTKISNSVIESNSYLDEIISVITGKVVSQVADVIYERTDYIFFSYYKIEGIGFRYEYLGISKNFYHAFTREEPNVINSYFHAKKTSNISNENSENIEPKNTDVNNSTSETIELNEDEFTSRAITLKQKGKLSINCMVVDGPALDYILMDKDNFESFKNKIEFGLDNDVFVIEQGKLELNALKIITATLDAGEYYILIENGDIGQVAPPVNLLNDVAKVKIEIIIKD</sequence>
<keyword evidence="2" id="KW-1185">Reference proteome</keyword>
<accession>A0ABT6NE66</accession>
<evidence type="ECO:0000313" key="2">
    <source>
        <dbReference type="Proteomes" id="UP001158045"/>
    </source>
</evidence>
<name>A0ABT6NE66_9FIRM</name>
<evidence type="ECO:0000313" key="1">
    <source>
        <dbReference type="EMBL" id="MDH8678724.1"/>
    </source>
</evidence>
<dbReference type="Proteomes" id="UP001158045">
    <property type="component" value="Unassembled WGS sequence"/>
</dbReference>